<keyword evidence="6" id="KW-1185">Reference proteome</keyword>
<evidence type="ECO:0000313" key="5">
    <source>
        <dbReference type="EMBL" id="SHE31187.1"/>
    </source>
</evidence>
<dbReference type="PROSITE" id="PS50949">
    <property type="entry name" value="HTH_GNTR"/>
    <property type="match status" value="1"/>
</dbReference>
<dbReference type="PANTHER" id="PTHR43537">
    <property type="entry name" value="TRANSCRIPTIONAL REGULATOR, GNTR FAMILY"/>
    <property type="match status" value="1"/>
</dbReference>
<dbReference type="PANTHER" id="PTHR43537:SF18">
    <property type="entry name" value="L-LACTATE DEHYDROGENASE OPERON REGULATORY PROTEIN-RELATED"/>
    <property type="match status" value="1"/>
</dbReference>
<dbReference type="OrthoDB" id="5296437at2"/>
<dbReference type="Pfam" id="PF00392">
    <property type="entry name" value="GntR"/>
    <property type="match status" value="1"/>
</dbReference>
<evidence type="ECO:0000256" key="2">
    <source>
        <dbReference type="ARBA" id="ARBA00023125"/>
    </source>
</evidence>
<gene>
    <name evidence="5" type="ORF">SAMN02745117_00107</name>
</gene>
<dbReference type="SUPFAM" id="SSF48008">
    <property type="entry name" value="GntR ligand-binding domain-like"/>
    <property type="match status" value="1"/>
</dbReference>
<dbReference type="InterPro" id="IPR036390">
    <property type="entry name" value="WH_DNA-bd_sf"/>
</dbReference>
<protein>
    <submittedName>
        <fullName evidence="5">GntR family transcriptional regulator, L-lactate dehydrogenase operon regulator</fullName>
    </submittedName>
</protein>
<dbReference type="AlphaFoldDB" id="A0A1M4SGR2"/>
<evidence type="ECO:0000256" key="3">
    <source>
        <dbReference type="ARBA" id="ARBA00023163"/>
    </source>
</evidence>
<dbReference type="GO" id="GO:0003700">
    <property type="term" value="F:DNA-binding transcription factor activity"/>
    <property type="evidence" value="ECO:0007669"/>
    <property type="project" value="InterPro"/>
</dbReference>
<keyword evidence="3" id="KW-0804">Transcription</keyword>
<dbReference type="Gene3D" id="1.10.10.10">
    <property type="entry name" value="Winged helix-like DNA-binding domain superfamily/Winged helix DNA-binding domain"/>
    <property type="match status" value="1"/>
</dbReference>
<dbReference type="SUPFAM" id="SSF46785">
    <property type="entry name" value="Winged helix' DNA-binding domain"/>
    <property type="match status" value="1"/>
</dbReference>
<proteinExistence type="predicted"/>
<name>A0A1M4SGR2_9BURK</name>
<dbReference type="InterPro" id="IPR011711">
    <property type="entry name" value="GntR_C"/>
</dbReference>
<dbReference type="STRING" id="1122156.SAMN02745117_00107"/>
<dbReference type="InterPro" id="IPR000524">
    <property type="entry name" value="Tscrpt_reg_HTH_GntR"/>
</dbReference>
<dbReference type="NCBIfam" id="NF007741">
    <property type="entry name" value="PRK10421.1"/>
    <property type="match status" value="1"/>
</dbReference>
<dbReference type="GO" id="GO:0003677">
    <property type="term" value="F:DNA binding"/>
    <property type="evidence" value="ECO:0007669"/>
    <property type="project" value="UniProtKB-KW"/>
</dbReference>
<dbReference type="Pfam" id="PF07729">
    <property type="entry name" value="FCD"/>
    <property type="match status" value="1"/>
</dbReference>
<dbReference type="Gene3D" id="1.20.120.530">
    <property type="entry name" value="GntR ligand-binding domain-like"/>
    <property type="match status" value="1"/>
</dbReference>
<organism evidence="5 6">
    <name type="scientific">Lampropedia hyalina DSM 16112</name>
    <dbReference type="NCBI Taxonomy" id="1122156"/>
    <lineage>
        <taxon>Bacteria</taxon>
        <taxon>Pseudomonadati</taxon>
        <taxon>Pseudomonadota</taxon>
        <taxon>Betaproteobacteria</taxon>
        <taxon>Burkholderiales</taxon>
        <taxon>Comamonadaceae</taxon>
        <taxon>Lampropedia</taxon>
    </lineage>
</organism>
<keyword evidence="2" id="KW-0238">DNA-binding</keyword>
<dbReference type="InterPro" id="IPR036388">
    <property type="entry name" value="WH-like_DNA-bd_sf"/>
</dbReference>
<reference evidence="5 6" key="1">
    <citation type="submission" date="2016-11" db="EMBL/GenBank/DDBJ databases">
        <authorList>
            <person name="Jaros S."/>
            <person name="Januszkiewicz K."/>
            <person name="Wedrychowicz H."/>
        </authorList>
    </citation>
    <scope>NUCLEOTIDE SEQUENCE [LARGE SCALE GENOMIC DNA]</scope>
    <source>
        <strain evidence="5 6">DSM 16112</strain>
    </source>
</reference>
<dbReference type="EMBL" id="FQUZ01000001">
    <property type="protein sequence ID" value="SHE31187.1"/>
    <property type="molecule type" value="Genomic_DNA"/>
</dbReference>
<dbReference type="SMART" id="SM00345">
    <property type="entry name" value="HTH_GNTR"/>
    <property type="match status" value="1"/>
</dbReference>
<dbReference type="PRINTS" id="PR00035">
    <property type="entry name" value="HTHGNTR"/>
</dbReference>
<evidence type="ECO:0000313" key="6">
    <source>
        <dbReference type="Proteomes" id="UP000184327"/>
    </source>
</evidence>
<dbReference type="RefSeq" id="WP_073353335.1">
    <property type="nucleotide sequence ID" value="NZ_FQUZ01000001.1"/>
</dbReference>
<dbReference type="SMART" id="SM00895">
    <property type="entry name" value="FCD"/>
    <property type="match status" value="1"/>
</dbReference>
<evidence type="ECO:0000259" key="4">
    <source>
        <dbReference type="PROSITE" id="PS50949"/>
    </source>
</evidence>
<dbReference type="InterPro" id="IPR008920">
    <property type="entry name" value="TF_FadR/GntR_C"/>
</dbReference>
<sequence length="265" mass="29322">MRLSDQVAQKLLSLIQSRGLQPGQRLPAERVLSGELGVSRVSLRAAIQKLSAQGLLVSRAGAGTYLQAHAGMWAQQAVDPLAALMLADPQYRYDVLEARQALESSTAWYAAQRATLADKEQIRRCFDTMVQHQQSRDADKSARADAQFHLAIAQASHNLVLVQVMQSLFDLMLNTVTQNRRSMFVHESPQTLEPLTQQHHAIMQAILDGDAEGAREVIGDHLLYVRSRLRQADEDAARQDRARRLVTATASSSLLSVEHSKDPSP</sequence>
<keyword evidence="1" id="KW-0805">Transcription regulation</keyword>
<dbReference type="CDD" id="cd07377">
    <property type="entry name" value="WHTH_GntR"/>
    <property type="match status" value="1"/>
</dbReference>
<dbReference type="Proteomes" id="UP000184327">
    <property type="component" value="Unassembled WGS sequence"/>
</dbReference>
<feature type="domain" description="HTH gntR-type" evidence="4">
    <location>
        <begin position="1"/>
        <end position="69"/>
    </location>
</feature>
<accession>A0A1M4SGR2</accession>
<evidence type="ECO:0000256" key="1">
    <source>
        <dbReference type="ARBA" id="ARBA00023015"/>
    </source>
</evidence>